<dbReference type="InterPro" id="IPR021421">
    <property type="entry name" value="DUF3071"/>
</dbReference>
<dbReference type="AlphaFoldDB" id="A0A6J7IE96"/>
<evidence type="ECO:0000256" key="1">
    <source>
        <dbReference type="SAM" id="MobiDB-lite"/>
    </source>
</evidence>
<organism evidence="3">
    <name type="scientific">freshwater metagenome</name>
    <dbReference type="NCBI Taxonomy" id="449393"/>
    <lineage>
        <taxon>unclassified sequences</taxon>
        <taxon>metagenomes</taxon>
        <taxon>ecological metagenomes</taxon>
    </lineage>
</organism>
<sequence>MDDGLRPRDIQARIRAGQSSAQIASATGMDLDKVERFEAPVLAERAHIADRARSTEVRHSAPGRTVDDVVQAAVKARGADPQTLEWDSWRRDDGLWTVTIEFGPDDHRLSGRCTYDLVARAVFAEDDVARSLLDPEAEPATYAAQPAERPRLMSVPPPVSPDDVFDHAQVERVERVESIESIESPSLEAEPVAEEPEPEAARPAPAPARPKPARGKRASIPSWDEILFGVSDSD</sequence>
<reference evidence="3" key="1">
    <citation type="submission" date="2020-05" db="EMBL/GenBank/DDBJ databases">
        <authorList>
            <person name="Chiriac C."/>
            <person name="Salcher M."/>
            <person name="Ghai R."/>
            <person name="Kavagutti S V."/>
        </authorList>
    </citation>
    <scope>NUCLEOTIDE SEQUENCE</scope>
</reference>
<feature type="compositionally biased region" description="Low complexity" evidence="1">
    <location>
        <begin position="179"/>
        <end position="190"/>
    </location>
</feature>
<evidence type="ECO:0000313" key="3">
    <source>
        <dbReference type="EMBL" id="CAB4928694.1"/>
    </source>
</evidence>
<dbReference type="Pfam" id="PF11268">
    <property type="entry name" value="DUF3071"/>
    <property type="match status" value="1"/>
</dbReference>
<feature type="compositionally biased region" description="Basic and acidic residues" evidence="1">
    <location>
        <begin position="164"/>
        <end position="178"/>
    </location>
</feature>
<gene>
    <name evidence="3" type="ORF">UFOPK3773_00109</name>
</gene>
<dbReference type="NCBIfam" id="NF040712">
    <property type="entry name" value="SepH"/>
    <property type="match status" value="1"/>
</dbReference>
<accession>A0A6J7IE96</accession>
<feature type="region of interest" description="Disordered" evidence="1">
    <location>
        <begin position="137"/>
        <end position="234"/>
    </location>
</feature>
<name>A0A6J7IE96_9ZZZZ</name>
<dbReference type="InterPro" id="IPR047682">
    <property type="entry name" value="SepH-like"/>
</dbReference>
<feature type="domain" description="DUF3071" evidence="2">
    <location>
        <begin position="3"/>
        <end position="108"/>
    </location>
</feature>
<dbReference type="EMBL" id="CAFBNF010000005">
    <property type="protein sequence ID" value="CAB4928694.1"/>
    <property type="molecule type" value="Genomic_DNA"/>
</dbReference>
<evidence type="ECO:0000259" key="2">
    <source>
        <dbReference type="Pfam" id="PF11268"/>
    </source>
</evidence>
<protein>
    <submittedName>
        <fullName evidence="3">Unannotated protein</fullName>
    </submittedName>
</protein>
<proteinExistence type="predicted"/>